<feature type="domain" description="BIG2" evidence="3">
    <location>
        <begin position="360"/>
        <end position="438"/>
    </location>
</feature>
<reference evidence="4 6" key="1">
    <citation type="submission" date="2015-09" db="EMBL/GenBank/DDBJ databases">
        <authorList>
            <consortium name="Pathogen Informatics"/>
        </authorList>
    </citation>
    <scope>NUCLEOTIDE SEQUENCE [LARGE SCALE GENOMIC DNA]</scope>
    <source>
        <strain evidence="4 6">2789STDY5834841</strain>
    </source>
</reference>
<keyword evidence="2" id="KW-0732">Signal</keyword>
<evidence type="ECO:0000256" key="1">
    <source>
        <dbReference type="SAM" id="Phobius"/>
    </source>
</evidence>
<feature type="chain" id="PRO_5044549857" evidence="2">
    <location>
        <begin position="25"/>
        <end position="837"/>
    </location>
</feature>
<keyword evidence="1" id="KW-0472">Membrane</keyword>
<dbReference type="InterPro" id="IPR003343">
    <property type="entry name" value="Big_2"/>
</dbReference>
<evidence type="ECO:0000313" key="4">
    <source>
        <dbReference type="EMBL" id="CUO38123.1"/>
    </source>
</evidence>
<reference evidence="5 7" key="2">
    <citation type="journal article" date="2019" name="Science, e1252229">
        <title>Invertible promoters mediate bacterial phase variation, antibiotic resistance, and host adaptation in the gut.</title>
        <authorList>
            <person name="Jiang X."/>
            <person name="Hall A.B."/>
            <person name="Arthur T.D."/>
            <person name="Plichta D.R."/>
            <person name="Covington C.T."/>
            <person name="Poyet M."/>
            <person name="Crothers J."/>
            <person name="Moses P.L."/>
            <person name="Tolonen A.C."/>
            <person name="Vlamakis H."/>
            <person name="Alm E.J."/>
            <person name="Xavier R.J."/>
        </authorList>
    </citation>
    <scope>NUCLEOTIDE SEQUENCE [LARGE SCALE GENOMIC DNA]</scope>
    <source>
        <strain evidence="7">aa_0143</strain>
        <strain evidence="5">Aa_0143</strain>
    </source>
</reference>
<evidence type="ECO:0000259" key="3">
    <source>
        <dbReference type="SMART" id="SM00635"/>
    </source>
</evidence>
<evidence type="ECO:0000313" key="5">
    <source>
        <dbReference type="EMBL" id="RYS76150.1"/>
    </source>
</evidence>
<dbReference type="EMBL" id="CYZO01000039">
    <property type="protein sequence ID" value="CUO38123.1"/>
    <property type="molecule type" value="Genomic_DNA"/>
</dbReference>
<gene>
    <name evidence="5" type="ORF">EAI93_13540</name>
    <name evidence="4" type="ORF">ERS852456_02403</name>
</gene>
<evidence type="ECO:0000256" key="2">
    <source>
        <dbReference type="SAM" id="SignalP"/>
    </source>
</evidence>
<feature type="domain" description="BIG2" evidence="3">
    <location>
        <begin position="277"/>
        <end position="355"/>
    </location>
</feature>
<dbReference type="SUPFAM" id="SSF49373">
    <property type="entry name" value="Invasin/intimin cell-adhesion fragments"/>
    <property type="match status" value="7"/>
</dbReference>
<dbReference type="Proteomes" id="UP000095787">
    <property type="component" value="Unassembled WGS sequence"/>
</dbReference>
<feature type="signal peptide" evidence="2">
    <location>
        <begin position="1"/>
        <end position="24"/>
    </location>
</feature>
<protein>
    <submittedName>
        <fullName evidence="4">Bacterial Ig-like domain (Group 2)</fullName>
    </submittedName>
</protein>
<evidence type="ECO:0000313" key="6">
    <source>
        <dbReference type="Proteomes" id="UP000095787"/>
    </source>
</evidence>
<dbReference type="SMART" id="SM00635">
    <property type="entry name" value="BID_2"/>
    <property type="match status" value="7"/>
</dbReference>
<dbReference type="Gene3D" id="2.60.40.1080">
    <property type="match status" value="7"/>
</dbReference>
<keyword evidence="1" id="KW-0812">Transmembrane</keyword>
<dbReference type="InterPro" id="IPR008964">
    <property type="entry name" value="Invasin/intimin_cell_adhesion"/>
</dbReference>
<feature type="domain" description="BIG2" evidence="3">
    <location>
        <begin position="195"/>
        <end position="273"/>
    </location>
</feature>
<dbReference type="AlphaFoldDB" id="A0A174EK07"/>
<organism evidence="4 6">
    <name type="scientific">[Ruminococcus] torques</name>
    <dbReference type="NCBI Taxonomy" id="33039"/>
    <lineage>
        <taxon>Bacteria</taxon>
        <taxon>Bacillati</taxon>
        <taxon>Bacillota</taxon>
        <taxon>Clostridia</taxon>
        <taxon>Lachnospirales</taxon>
        <taxon>Lachnospiraceae</taxon>
        <taxon>Mediterraneibacter</taxon>
    </lineage>
</organism>
<feature type="domain" description="BIG2" evidence="3">
    <location>
        <begin position="704"/>
        <end position="781"/>
    </location>
</feature>
<feature type="domain" description="BIG2" evidence="3">
    <location>
        <begin position="442"/>
        <end position="520"/>
    </location>
</feature>
<dbReference type="PANTHER" id="PTHR23019">
    <property type="entry name" value="NUCLEAR PORE MEMBRANE GLYCOPROTEIN GP210-RELATED"/>
    <property type="match status" value="1"/>
</dbReference>
<accession>A0A174EK07</accession>
<keyword evidence="1" id="KW-1133">Transmembrane helix</keyword>
<dbReference type="RefSeq" id="WP_004847032.1">
    <property type="nucleotide sequence ID" value="NZ_AP028249.1"/>
</dbReference>
<feature type="domain" description="BIG2" evidence="3">
    <location>
        <begin position="532"/>
        <end position="606"/>
    </location>
</feature>
<sequence>MKKKLNKIAALVLALVMVITGFVAVPQMDVQAANDVPSIITKTDVTNMKPGDKVHVECWLKPNGNVMQVVGGFDFDTKVYTYVKDSLEQDPNNVLKKNLMFIVDEEDVYTAGGFSVLLEMKEGNPVNKDVLLFTFDVTVNENAKGSGLMGFNCVGIQTGTNDNDRTDIDGKDVPLTTLDKNGNKIENGEIPVAIELSSLKINKEDFTMTKGTSETLTVTGTPAEALEGQTITWKSSNKDVVTVDSKGKVEAVGVGNATITATAAGKSDSVKITVNNPLKKITVDPATLTLKKGTSKTLSVKYDPADTTDNKAVTWESSDKSVATVDANGKVTALKDGSATITAKVGKLTATCALTVQEKKLTGISLDKTALELSKGQSSEALKVIYTPADTTDDKTVTWSSADEKIATVKNGVVTAKATGTTKITATVGTHKAECTVTVNAKLTGIKVTPDKVTVEKGQKANLNVTYLPADTTDEKAVTWKSENESVATVDENGVVTAVAGGKTKVIATAKANNKITAVCEVKVPIHTESIALNKTEITDLLKGKTEKLEVSFIPSNTEDSREVKWTSSAADIAAVDANGTVKALKEGTATITATTADGKHTASCTVTVKEIHLTDVKLDEMKNPSELFKGEKHQIKIGLNPIDTTDNVIYTFASSDEKVVSVDKNGMVTALKNGKATITITVKTTNTDFEKTLTYDITVEEIPLESIEIKGDVTSLEEGKTTKLNVVFNPTNTTDDKTVVWSSSDTKVATVDANGVVKAVKAGNVKITAKVGDKTAEYALKVTAKANGTNNKNEKPADGGAVKTGDSNHISGFVVAMLLSIAAIVGVVIFKKRTHR</sequence>
<feature type="transmembrane region" description="Helical" evidence="1">
    <location>
        <begin position="811"/>
        <end position="831"/>
    </location>
</feature>
<proteinExistence type="predicted"/>
<dbReference type="PANTHER" id="PTHR23019:SF0">
    <property type="entry name" value="NUCLEAR PORE MEMBRANE GLYCOPROTEIN 210"/>
    <property type="match status" value="1"/>
</dbReference>
<feature type="domain" description="BIG2" evidence="3">
    <location>
        <begin position="613"/>
        <end position="693"/>
    </location>
</feature>
<dbReference type="Pfam" id="PF02368">
    <property type="entry name" value="Big_2"/>
    <property type="match status" value="7"/>
</dbReference>
<evidence type="ECO:0000313" key="7">
    <source>
        <dbReference type="Proteomes" id="UP000292665"/>
    </source>
</evidence>
<name>A0A174EK07_9FIRM</name>
<dbReference type="Proteomes" id="UP000292665">
    <property type="component" value="Unassembled WGS sequence"/>
</dbReference>
<dbReference type="InterPro" id="IPR045197">
    <property type="entry name" value="NUP210-like"/>
</dbReference>
<dbReference type="EMBL" id="RCYR01000051">
    <property type="protein sequence ID" value="RYS76150.1"/>
    <property type="molecule type" value="Genomic_DNA"/>
</dbReference>